<feature type="domain" description="GGDEF" evidence="3">
    <location>
        <begin position="59"/>
        <end position="185"/>
    </location>
</feature>
<dbReference type="CDD" id="cd01949">
    <property type="entry name" value="GGDEF"/>
    <property type="match status" value="1"/>
</dbReference>
<feature type="compositionally biased region" description="Basic residues" evidence="1">
    <location>
        <begin position="166"/>
        <end position="203"/>
    </location>
</feature>
<comment type="caution">
    <text evidence="4">The sequence shown here is derived from an EMBL/GenBank/DDBJ whole genome shotgun (WGS) entry which is preliminary data.</text>
</comment>
<dbReference type="InterPro" id="IPR052155">
    <property type="entry name" value="Biofilm_reg_signaling"/>
</dbReference>
<dbReference type="SUPFAM" id="SSF141868">
    <property type="entry name" value="EAL domain-like"/>
    <property type="match status" value="1"/>
</dbReference>
<dbReference type="InterPro" id="IPR000700">
    <property type="entry name" value="PAS-assoc_C"/>
</dbReference>
<feature type="domain" description="PAC" evidence="2">
    <location>
        <begin position="1"/>
        <end position="30"/>
    </location>
</feature>
<name>A0A919S8S4_9ACTN</name>
<feature type="compositionally biased region" description="Low complexity" evidence="1">
    <location>
        <begin position="134"/>
        <end position="143"/>
    </location>
</feature>
<dbReference type="Gene3D" id="3.30.70.270">
    <property type="match status" value="1"/>
</dbReference>
<evidence type="ECO:0000259" key="2">
    <source>
        <dbReference type="PROSITE" id="PS50113"/>
    </source>
</evidence>
<evidence type="ECO:0000313" key="5">
    <source>
        <dbReference type="Proteomes" id="UP000681340"/>
    </source>
</evidence>
<feature type="compositionally biased region" description="Low complexity" evidence="1">
    <location>
        <begin position="204"/>
        <end position="219"/>
    </location>
</feature>
<dbReference type="SUPFAM" id="SSF55073">
    <property type="entry name" value="Nucleotide cyclase"/>
    <property type="match status" value="1"/>
</dbReference>
<dbReference type="PROSITE" id="PS50113">
    <property type="entry name" value="PAC"/>
    <property type="match status" value="1"/>
</dbReference>
<dbReference type="InterPro" id="IPR029787">
    <property type="entry name" value="Nucleotide_cyclase"/>
</dbReference>
<dbReference type="Gene3D" id="3.20.20.450">
    <property type="entry name" value="EAL domain"/>
    <property type="match status" value="1"/>
</dbReference>
<dbReference type="InterPro" id="IPR000160">
    <property type="entry name" value="GGDEF_dom"/>
</dbReference>
<gene>
    <name evidence="4" type="ORF">Aau02nite_29300</name>
</gene>
<proteinExistence type="predicted"/>
<feature type="compositionally biased region" description="Low complexity" evidence="1">
    <location>
        <begin position="156"/>
        <end position="165"/>
    </location>
</feature>
<sequence length="292" mass="30874">MRDRNGKLRLIFVHCMDVTRQQEHEAALRRQVRQDSLTGLLSRAAFEVDLLALLTADAGPASVLYLDVDRFKTINDGSGHSAGDDVLCALADRVSRTVPAGSLVARLGGDEFVVGTARPGGDRPAGGPGRAGRNGRAAPGGRRPAADRGEHRPGRRAGATPGRAGRAVRRHRDVRGQARRRQPHRAVQRRHAGGGAAAHHRRVPAAAGPGRPARGDPAGLVPAHRVPGTGRIVGAEALVRMWTTEGELLAPGHFIAAAEETAWSSRSASTYWPRPCATCTAGATSWATCRST</sequence>
<dbReference type="EMBL" id="BOQL01000024">
    <property type="protein sequence ID" value="GIM67899.1"/>
    <property type="molecule type" value="Genomic_DNA"/>
</dbReference>
<dbReference type="SMART" id="SM00267">
    <property type="entry name" value="GGDEF"/>
    <property type="match status" value="1"/>
</dbReference>
<dbReference type="PROSITE" id="PS50887">
    <property type="entry name" value="GGDEF"/>
    <property type="match status" value="1"/>
</dbReference>
<dbReference type="InterPro" id="IPR035919">
    <property type="entry name" value="EAL_sf"/>
</dbReference>
<organism evidence="4 5">
    <name type="scientific">Actinoplanes auranticolor</name>
    <dbReference type="NCBI Taxonomy" id="47988"/>
    <lineage>
        <taxon>Bacteria</taxon>
        <taxon>Bacillati</taxon>
        <taxon>Actinomycetota</taxon>
        <taxon>Actinomycetes</taxon>
        <taxon>Micromonosporales</taxon>
        <taxon>Micromonosporaceae</taxon>
        <taxon>Actinoplanes</taxon>
    </lineage>
</organism>
<dbReference type="Pfam" id="PF00990">
    <property type="entry name" value="GGDEF"/>
    <property type="match status" value="1"/>
</dbReference>
<keyword evidence="5" id="KW-1185">Reference proteome</keyword>
<evidence type="ECO:0000313" key="4">
    <source>
        <dbReference type="EMBL" id="GIM67899.1"/>
    </source>
</evidence>
<dbReference type="AlphaFoldDB" id="A0A919S8S4"/>
<protein>
    <recommendedName>
        <fullName evidence="6">Diguanylate cyclase (GGDEF)-like protein</fullName>
    </recommendedName>
</protein>
<accession>A0A919S8S4</accession>
<evidence type="ECO:0008006" key="6">
    <source>
        <dbReference type="Google" id="ProtNLM"/>
    </source>
</evidence>
<reference evidence="4" key="1">
    <citation type="submission" date="2021-03" db="EMBL/GenBank/DDBJ databases">
        <title>Whole genome shotgun sequence of Actinoplanes auranticolor NBRC 12245.</title>
        <authorList>
            <person name="Komaki H."/>
            <person name="Tamura T."/>
        </authorList>
    </citation>
    <scope>NUCLEOTIDE SEQUENCE</scope>
    <source>
        <strain evidence="4">NBRC 12245</strain>
    </source>
</reference>
<dbReference type="InterPro" id="IPR043128">
    <property type="entry name" value="Rev_trsase/Diguanyl_cyclase"/>
</dbReference>
<dbReference type="Proteomes" id="UP000681340">
    <property type="component" value="Unassembled WGS sequence"/>
</dbReference>
<dbReference type="NCBIfam" id="TIGR00254">
    <property type="entry name" value="GGDEF"/>
    <property type="match status" value="1"/>
</dbReference>
<evidence type="ECO:0000256" key="1">
    <source>
        <dbReference type="SAM" id="MobiDB-lite"/>
    </source>
</evidence>
<feature type="compositionally biased region" description="Gly residues" evidence="1">
    <location>
        <begin position="123"/>
        <end position="132"/>
    </location>
</feature>
<dbReference type="PANTHER" id="PTHR44757">
    <property type="entry name" value="DIGUANYLATE CYCLASE DGCP"/>
    <property type="match status" value="1"/>
</dbReference>
<dbReference type="PANTHER" id="PTHR44757:SF2">
    <property type="entry name" value="BIOFILM ARCHITECTURE MAINTENANCE PROTEIN MBAA"/>
    <property type="match status" value="1"/>
</dbReference>
<feature type="region of interest" description="Disordered" evidence="1">
    <location>
        <begin position="113"/>
        <end position="223"/>
    </location>
</feature>
<evidence type="ECO:0000259" key="3">
    <source>
        <dbReference type="PROSITE" id="PS50887"/>
    </source>
</evidence>